<name>A0A2W5TFS2_9BACT</name>
<dbReference type="PANTHER" id="PTHR11635">
    <property type="entry name" value="CAMP-DEPENDENT PROTEIN KINASE REGULATORY CHAIN"/>
    <property type="match status" value="1"/>
</dbReference>
<protein>
    <submittedName>
        <fullName evidence="2">Cyclic nucleotide-binding protein</fullName>
    </submittedName>
</protein>
<dbReference type="PANTHER" id="PTHR11635:SF152">
    <property type="entry name" value="CAMP-DEPENDENT PROTEIN KINASE TYPE I REGULATORY SUBUNIT-RELATED"/>
    <property type="match status" value="1"/>
</dbReference>
<dbReference type="SMART" id="SM00100">
    <property type="entry name" value="cNMP"/>
    <property type="match status" value="1"/>
</dbReference>
<dbReference type="PROSITE" id="PS50042">
    <property type="entry name" value="CNMP_BINDING_3"/>
    <property type="match status" value="1"/>
</dbReference>
<dbReference type="Proteomes" id="UP000249061">
    <property type="component" value="Unassembled WGS sequence"/>
</dbReference>
<dbReference type="InterPro" id="IPR014710">
    <property type="entry name" value="RmlC-like_jellyroll"/>
</dbReference>
<comment type="caution">
    <text evidence="2">The sequence shown here is derived from an EMBL/GenBank/DDBJ whole genome shotgun (WGS) entry which is preliminary data.</text>
</comment>
<sequence>MITKRDAAIATFLRTVPVFQDLKGPSLDILFEFLEERKWDVGEIICNEGELGRTLYVIREGEVEVLRKSSSGTNQTIVKLGPGECFGEMTLVELQPRSATCVVRKKAVTYSLTNLDLWNLYKSDNFAYVIVLQNICRMLSRRLRKADSRIVEFIETMEEAPALAKKPAKAGKKK</sequence>
<gene>
    <name evidence="2" type="ORF">DI536_14400</name>
</gene>
<dbReference type="GO" id="GO:0034236">
    <property type="term" value="F:protein kinase A catalytic subunit binding"/>
    <property type="evidence" value="ECO:0007669"/>
    <property type="project" value="TreeGrafter"/>
</dbReference>
<proteinExistence type="predicted"/>
<dbReference type="SUPFAM" id="SSF51206">
    <property type="entry name" value="cAMP-binding domain-like"/>
    <property type="match status" value="1"/>
</dbReference>
<dbReference type="GO" id="GO:0005952">
    <property type="term" value="C:cAMP-dependent protein kinase complex"/>
    <property type="evidence" value="ECO:0007669"/>
    <property type="project" value="InterPro"/>
</dbReference>
<feature type="domain" description="Cyclic nucleotide-binding" evidence="1">
    <location>
        <begin position="18"/>
        <end position="112"/>
    </location>
</feature>
<dbReference type="AlphaFoldDB" id="A0A2W5TFS2"/>
<dbReference type="CDD" id="cd00038">
    <property type="entry name" value="CAP_ED"/>
    <property type="match status" value="1"/>
</dbReference>
<reference evidence="2 3" key="1">
    <citation type="submission" date="2017-08" db="EMBL/GenBank/DDBJ databases">
        <title>Infants hospitalized years apart are colonized by the same room-sourced microbial strains.</title>
        <authorList>
            <person name="Brooks B."/>
            <person name="Olm M.R."/>
            <person name="Firek B.A."/>
            <person name="Baker R."/>
            <person name="Thomas B.C."/>
            <person name="Morowitz M.J."/>
            <person name="Banfield J.F."/>
        </authorList>
    </citation>
    <scope>NUCLEOTIDE SEQUENCE [LARGE SCALE GENOMIC DNA]</scope>
    <source>
        <strain evidence="2">S2_003_000_R2_14</strain>
    </source>
</reference>
<accession>A0A2W5TFS2</accession>
<dbReference type="GO" id="GO:0030552">
    <property type="term" value="F:cAMP binding"/>
    <property type="evidence" value="ECO:0007669"/>
    <property type="project" value="TreeGrafter"/>
</dbReference>
<dbReference type="EMBL" id="QFQP01000011">
    <property type="protein sequence ID" value="PZR12757.1"/>
    <property type="molecule type" value="Genomic_DNA"/>
</dbReference>
<dbReference type="Gene3D" id="2.60.120.10">
    <property type="entry name" value="Jelly Rolls"/>
    <property type="match status" value="1"/>
</dbReference>
<dbReference type="InterPro" id="IPR050503">
    <property type="entry name" value="cAMP-dep_PK_reg_su-like"/>
</dbReference>
<dbReference type="GO" id="GO:0005829">
    <property type="term" value="C:cytosol"/>
    <property type="evidence" value="ECO:0007669"/>
    <property type="project" value="TreeGrafter"/>
</dbReference>
<dbReference type="PROSITE" id="PS00888">
    <property type="entry name" value="CNMP_BINDING_1"/>
    <property type="match status" value="1"/>
</dbReference>
<dbReference type="Pfam" id="PF00027">
    <property type="entry name" value="cNMP_binding"/>
    <property type="match status" value="1"/>
</dbReference>
<dbReference type="InterPro" id="IPR018488">
    <property type="entry name" value="cNMP-bd_CS"/>
</dbReference>
<organism evidence="2 3">
    <name type="scientific">Archangium gephyra</name>
    <dbReference type="NCBI Taxonomy" id="48"/>
    <lineage>
        <taxon>Bacteria</taxon>
        <taxon>Pseudomonadati</taxon>
        <taxon>Myxococcota</taxon>
        <taxon>Myxococcia</taxon>
        <taxon>Myxococcales</taxon>
        <taxon>Cystobacterineae</taxon>
        <taxon>Archangiaceae</taxon>
        <taxon>Archangium</taxon>
    </lineage>
</organism>
<dbReference type="InterPro" id="IPR000595">
    <property type="entry name" value="cNMP-bd_dom"/>
</dbReference>
<evidence type="ECO:0000259" key="1">
    <source>
        <dbReference type="PROSITE" id="PS50042"/>
    </source>
</evidence>
<dbReference type="InterPro" id="IPR018490">
    <property type="entry name" value="cNMP-bd_dom_sf"/>
</dbReference>
<evidence type="ECO:0000313" key="2">
    <source>
        <dbReference type="EMBL" id="PZR12757.1"/>
    </source>
</evidence>
<dbReference type="PRINTS" id="PR00103">
    <property type="entry name" value="CAMPKINASE"/>
</dbReference>
<evidence type="ECO:0000313" key="3">
    <source>
        <dbReference type="Proteomes" id="UP000249061"/>
    </source>
</evidence>
<dbReference type="GO" id="GO:0004862">
    <property type="term" value="F:cAMP-dependent protein kinase inhibitor activity"/>
    <property type="evidence" value="ECO:0007669"/>
    <property type="project" value="TreeGrafter"/>
</dbReference>